<evidence type="ECO:0000256" key="2">
    <source>
        <dbReference type="ARBA" id="ARBA00010840"/>
    </source>
</evidence>
<name>A3LX98_PICST</name>
<dbReference type="InParanoid" id="A3LX98"/>
<gene>
    <name evidence="8" type="ORF">PICST_62776</name>
</gene>
<proteinExistence type="inferred from homology"/>
<accession>A3LX98</accession>
<dbReference type="EMBL" id="CP000500">
    <property type="protein sequence ID" value="ABN67425.2"/>
    <property type="molecule type" value="Genomic_DNA"/>
</dbReference>
<reference evidence="8 9" key="1">
    <citation type="journal article" date="2007" name="Nat. Biotechnol.">
        <title>Genome sequence of the lignocellulose-bioconverting and xylose-fermenting yeast Pichia stipitis.</title>
        <authorList>
            <person name="Jeffries T.W."/>
            <person name="Grigoriev I.V."/>
            <person name="Grimwood J."/>
            <person name="Laplaza J.M."/>
            <person name="Aerts A."/>
            <person name="Salamov A."/>
            <person name="Schmutz J."/>
            <person name="Lindquist E."/>
            <person name="Dehal P."/>
            <person name="Shapiro H."/>
            <person name="Jin Y.S."/>
            <person name="Passoth V."/>
            <person name="Richardson P.M."/>
        </authorList>
    </citation>
    <scope>NUCLEOTIDE SEQUENCE [LARGE SCALE GENOMIC DNA]</scope>
    <source>
        <strain evidence="9">ATCC 58785 / CBS 6054 / NBRC 10063 / NRRL Y-11545</strain>
    </source>
</reference>
<dbReference type="Proteomes" id="UP000002258">
    <property type="component" value="Chromosome 6"/>
</dbReference>
<dbReference type="GO" id="GO:0005664">
    <property type="term" value="C:nuclear origin of replication recognition complex"/>
    <property type="evidence" value="ECO:0007669"/>
    <property type="project" value="InterPro"/>
</dbReference>
<evidence type="ECO:0000256" key="6">
    <source>
        <dbReference type="SAM" id="MobiDB-lite"/>
    </source>
</evidence>
<dbReference type="HOGENOM" id="CLU_060403_0_0_1"/>
<keyword evidence="9" id="KW-1185">Reference proteome</keyword>
<keyword evidence="3" id="KW-0235">DNA replication</keyword>
<dbReference type="FunCoup" id="A3LX98">
    <property type="interactions" value="230"/>
</dbReference>
<dbReference type="Pfam" id="PF05460">
    <property type="entry name" value="ORC6"/>
    <property type="match status" value="1"/>
</dbReference>
<dbReference type="InterPro" id="IPR008721">
    <property type="entry name" value="ORC6_cyclin_first"/>
</dbReference>
<feature type="compositionally biased region" description="Polar residues" evidence="6">
    <location>
        <begin position="102"/>
        <end position="136"/>
    </location>
</feature>
<evidence type="ECO:0000313" key="9">
    <source>
        <dbReference type="Proteomes" id="UP000002258"/>
    </source>
</evidence>
<evidence type="ECO:0000256" key="4">
    <source>
        <dbReference type="ARBA" id="ARBA00023125"/>
    </source>
</evidence>
<evidence type="ECO:0000256" key="3">
    <source>
        <dbReference type="ARBA" id="ARBA00022705"/>
    </source>
</evidence>
<feature type="domain" description="ORC6 first cyclin-like" evidence="7">
    <location>
        <begin position="10"/>
        <end position="98"/>
    </location>
</feature>
<dbReference type="RefSeq" id="XP_001385454.2">
    <property type="nucleotide sequence ID" value="XM_001385417.1"/>
</dbReference>
<evidence type="ECO:0000259" key="7">
    <source>
        <dbReference type="Pfam" id="PF05460"/>
    </source>
</evidence>
<keyword evidence="4" id="KW-0238">DNA-binding</keyword>
<dbReference type="AlphaFoldDB" id="A3LX98"/>
<dbReference type="STRING" id="322104.A3LX98"/>
<protein>
    <recommendedName>
        <fullName evidence="7">ORC6 first cyclin-like domain-containing protein</fullName>
    </recommendedName>
</protein>
<organism evidence="8 9">
    <name type="scientific">Scheffersomyces stipitis (strain ATCC 58785 / CBS 6054 / NBRC 10063 / NRRL Y-11545)</name>
    <name type="common">Yeast</name>
    <name type="synonym">Pichia stipitis</name>
    <dbReference type="NCBI Taxonomy" id="322104"/>
    <lineage>
        <taxon>Eukaryota</taxon>
        <taxon>Fungi</taxon>
        <taxon>Dikarya</taxon>
        <taxon>Ascomycota</taxon>
        <taxon>Saccharomycotina</taxon>
        <taxon>Pichiomycetes</taxon>
        <taxon>Debaryomycetaceae</taxon>
        <taxon>Scheffersomyces</taxon>
    </lineage>
</organism>
<evidence type="ECO:0000256" key="1">
    <source>
        <dbReference type="ARBA" id="ARBA00004123"/>
    </source>
</evidence>
<dbReference type="InterPro" id="IPR016811">
    <property type="entry name" value="ORC6_fun"/>
</dbReference>
<evidence type="ECO:0000313" key="8">
    <source>
        <dbReference type="EMBL" id="ABN67425.2"/>
    </source>
</evidence>
<dbReference type="OMA" id="ARYHICA"/>
<dbReference type="GeneID" id="4839934"/>
<dbReference type="GO" id="GO:0006260">
    <property type="term" value="P:DNA replication"/>
    <property type="evidence" value="ECO:0007669"/>
    <property type="project" value="UniProtKB-KW"/>
</dbReference>
<evidence type="ECO:0000256" key="5">
    <source>
        <dbReference type="ARBA" id="ARBA00023242"/>
    </source>
</evidence>
<dbReference type="PIRSF" id="PIRSF022941">
    <property type="entry name" value="ORC6_fun"/>
    <property type="match status" value="1"/>
</dbReference>
<feature type="region of interest" description="Disordered" evidence="6">
    <location>
        <begin position="102"/>
        <end position="137"/>
    </location>
</feature>
<feature type="region of interest" description="Disordered" evidence="6">
    <location>
        <begin position="156"/>
        <end position="210"/>
    </location>
</feature>
<keyword evidence="5" id="KW-0539">Nucleus</keyword>
<sequence>MSTTQLRSSLQEIVPTYHGKFPPQLLSFIESLYSLSLQKKPTLPNRAEIARFHICAFLAAEKYQSTFSLPQPEVRRIPLQPKIAAKLLDDFRDNLLNQIRSCTSTPRKNASSNSTSPAGSPESAYSTPLSTPTGLTKLSPLKLNINKSKISSPLKRLRDLENEDDSEEERSVRKKTPRKPNKEFNIESPFNPKPSAKSPDGSPKKKKSKSTKLNIYKYDRKHVSIVDFIAFANSFFIPAEITPRMVETFLVHKHKFVKKSEWLLACGMIHSAYIRINHKILTSKMGAKQKIVDQLFQYQKGGLMKKAMQLWLDIVEDWINDEAWIRDIEKQFMYDKDSVQQQQLTKEREARIGPGWGLLEKFGSMLHGDVLYDSKTQEDYYNTWTSRVLESTST</sequence>
<comment type="subcellular location">
    <subcellularLocation>
        <location evidence="1">Nucleus</location>
    </subcellularLocation>
</comment>
<dbReference type="OrthoDB" id="5367324at2759"/>
<comment type="similarity">
    <text evidence="2">Belongs to the ORC6 family.</text>
</comment>
<dbReference type="GO" id="GO:0003677">
    <property type="term" value="F:DNA binding"/>
    <property type="evidence" value="ECO:0007669"/>
    <property type="project" value="UniProtKB-KW"/>
</dbReference>
<dbReference type="eggNOG" id="ENOG502QS52">
    <property type="taxonomic scope" value="Eukaryota"/>
</dbReference>
<dbReference type="KEGG" id="pic:PICST_62776"/>